<evidence type="ECO:0000256" key="1">
    <source>
        <dbReference type="PROSITE-ProRule" id="PRU00176"/>
    </source>
</evidence>
<sequence>MSDIRRDREKSFSLSKCSTINERENSKDDYENNHYKRTNSNRSNDYSDSQRTSTVDGKVYIGNVPTDNLTDSELLDFFKSFGKVSDIRVYKGYMFVQYDRMEDARRLIKEGQTCLMLKGNKLDVLPAMEVSLKNRQLSLNERSSKDHKRSQHESSRNSRRHSDYDRQSSNYEPPRKRHSSRHHLDDHHQHRSFINKNSDNYRDSNETEMISDRRVIISSSRSSSHRLSRSPNNNSYDSSSRYHQSCYTILSGPDNPRQLVDCQIIIVNPRQRGYAEEISSRLVCHGLITSIILLREDYTLTEAIENAAHEQCLYGIIAMPMHEERRTASFHILHGQTEEHRNLTLEDGYHIILTNFTCYKERIRNEEINRYDHDNVESIVYSQSKENLNKQKSNSLNEFPLSFGDKLPLSMLLCLLADGRQLTLDEIDRILVYLLEKKAKMLTLPQGTLPPLPVQYANVKTNHQTDSCVLSDRNCLLTKQDLSSSELSSTIAEQIRQILSTNMIKSSCLNSNEEFNIENRTKKNSFDSLSNITKYQDKNISQSNIHFKDGIKDLNDYQQIFQSSGQNILSQENNNQSSFSYTKSNQNSSAFIPPSFHYSSSSSIPTNENQSNPFISSYDSLANTLPIKSPLKQTTSTTPVPTSDVVCKPSEYLYPSTSITNQNLYQTMPNSAAADAAAAIFQAYSQFNNRTTSMSSIINQQQQQQQQQQQIRK</sequence>
<dbReference type="Proteomes" id="UP000663823">
    <property type="component" value="Unassembled WGS sequence"/>
</dbReference>
<dbReference type="Gene3D" id="3.40.50.800">
    <property type="entry name" value="Anticodon-binding domain"/>
    <property type="match status" value="1"/>
</dbReference>
<dbReference type="InterPro" id="IPR036621">
    <property type="entry name" value="Anticodon-bd_dom_sf"/>
</dbReference>
<name>A0A813RWA0_9BILA</name>
<dbReference type="InterPro" id="IPR012677">
    <property type="entry name" value="Nucleotide-bd_a/b_plait_sf"/>
</dbReference>
<dbReference type="AlphaFoldDB" id="A0A813RWA0"/>
<dbReference type="InterPro" id="IPR000504">
    <property type="entry name" value="RRM_dom"/>
</dbReference>
<feature type="compositionally biased region" description="Basic and acidic residues" evidence="2">
    <location>
        <begin position="21"/>
        <end position="34"/>
    </location>
</feature>
<feature type="region of interest" description="Disordered" evidence="2">
    <location>
        <begin position="136"/>
        <end position="240"/>
    </location>
</feature>
<protein>
    <recommendedName>
        <fullName evidence="3">RRM domain-containing protein</fullName>
    </recommendedName>
</protein>
<dbReference type="SUPFAM" id="SSF54928">
    <property type="entry name" value="RNA-binding domain, RBD"/>
    <property type="match status" value="1"/>
</dbReference>
<dbReference type="PROSITE" id="PS50102">
    <property type="entry name" value="RRM"/>
    <property type="match status" value="1"/>
</dbReference>
<organism evidence="4 6">
    <name type="scientific">Rotaria sordida</name>
    <dbReference type="NCBI Taxonomy" id="392033"/>
    <lineage>
        <taxon>Eukaryota</taxon>
        <taxon>Metazoa</taxon>
        <taxon>Spiralia</taxon>
        <taxon>Gnathifera</taxon>
        <taxon>Rotifera</taxon>
        <taxon>Eurotatoria</taxon>
        <taxon>Bdelloidea</taxon>
        <taxon>Philodinida</taxon>
        <taxon>Philodinidae</taxon>
        <taxon>Rotaria</taxon>
    </lineage>
</organism>
<feature type="compositionally biased region" description="Basic and acidic residues" evidence="2">
    <location>
        <begin position="199"/>
        <end position="215"/>
    </location>
</feature>
<accession>A0A813RWA0</accession>
<dbReference type="InterPro" id="IPR035979">
    <property type="entry name" value="RBD_domain_sf"/>
</dbReference>
<dbReference type="EMBL" id="CAJNOO010000074">
    <property type="protein sequence ID" value="CAF0786719.1"/>
    <property type="molecule type" value="Genomic_DNA"/>
</dbReference>
<dbReference type="PANTHER" id="PTHR23295">
    <property type="entry name" value="NUCLEAR RECEPTOR COACTIVATOR 5-RELATED"/>
    <property type="match status" value="1"/>
</dbReference>
<dbReference type="Pfam" id="PF00076">
    <property type="entry name" value="RRM_1"/>
    <property type="match status" value="1"/>
</dbReference>
<keyword evidence="1" id="KW-0694">RNA-binding</keyword>
<proteinExistence type="predicted"/>
<gene>
    <name evidence="5" type="ORF">OTI717_LOCUS11771</name>
    <name evidence="4" type="ORF">RFH988_LOCUS3202</name>
</gene>
<evidence type="ECO:0000313" key="6">
    <source>
        <dbReference type="Proteomes" id="UP000663882"/>
    </source>
</evidence>
<feature type="compositionally biased region" description="Basic and acidic residues" evidence="2">
    <location>
        <begin position="151"/>
        <end position="166"/>
    </location>
</feature>
<dbReference type="OrthoDB" id="10044938at2759"/>
<feature type="compositionally biased region" description="Polar residues" evidence="2">
    <location>
        <begin position="38"/>
        <end position="53"/>
    </location>
</feature>
<reference evidence="4" key="1">
    <citation type="submission" date="2021-02" db="EMBL/GenBank/DDBJ databases">
        <authorList>
            <person name="Nowell W R."/>
        </authorList>
    </citation>
    <scope>NUCLEOTIDE SEQUENCE</scope>
</reference>
<dbReference type="GO" id="GO:0003723">
    <property type="term" value="F:RNA binding"/>
    <property type="evidence" value="ECO:0007669"/>
    <property type="project" value="UniProtKB-UniRule"/>
</dbReference>
<evidence type="ECO:0000313" key="5">
    <source>
        <dbReference type="EMBL" id="CAF3689324.1"/>
    </source>
</evidence>
<dbReference type="PANTHER" id="PTHR23295:SF6">
    <property type="entry name" value="NEOSIN, ISOFORM A"/>
    <property type="match status" value="1"/>
</dbReference>
<feature type="domain" description="RRM" evidence="3">
    <location>
        <begin position="57"/>
        <end position="144"/>
    </location>
</feature>
<dbReference type="Gene3D" id="3.30.70.330">
    <property type="match status" value="1"/>
</dbReference>
<evidence type="ECO:0000256" key="2">
    <source>
        <dbReference type="SAM" id="MobiDB-lite"/>
    </source>
</evidence>
<dbReference type="InterPro" id="IPR052600">
    <property type="entry name" value="Nuc_rcpt_coact/corep"/>
</dbReference>
<dbReference type="Proteomes" id="UP000663882">
    <property type="component" value="Unassembled WGS sequence"/>
</dbReference>
<dbReference type="EMBL" id="CAJOAX010001139">
    <property type="protein sequence ID" value="CAF3689324.1"/>
    <property type="molecule type" value="Genomic_DNA"/>
</dbReference>
<comment type="caution">
    <text evidence="4">The sequence shown here is derived from an EMBL/GenBank/DDBJ whole genome shotgun (WGS) entry which is preliminary data.</text>
</comment>
<dbReference type="SUPFAM" id="SSF52954">
    <property type="entry name" value="Class II aaRS ABD-related"/>
    <property type="match status" value="1"/>
</dbReference>
<evidence type="ECO:0000259" key="3">
    <source>
        <dbReference type="PROSITE" id="PS50102"/>
    </source>
</evidence>
<feature type="compositionally biased region" description="Basic and acidic residues" evidence="2">
    <location>
        <begin position="1"/>
        <end position="11"/>
    </location>
</feature>
<feature type="region of interest" description="Disordered" evidence="2">
    <location>
        <begin position="1"/>
        <end position="53"/>
    </location>
</feature>
<dbReference type="SMART" id="SM00360">
    <property type="entry name" value="RRM"/>
    <property type="match status" value="1"/>
</dbReference>
<evidence type="ECO:0000313" key="4">
    <source>
        <dbReference type="EMBL" id="CAF0786719.1"/>
    </source>
</evidence>